<dbReference type="Gene3D" id="3.30.420.40">
    <property type="match status" value="2"/>
</dbReference>
<proteinExistence type="inferred from homology"/>
<evidence type="ECO:0000256" key="1">
    <source>
        <dbReference type="ARBA" id="ARBA00006752"/>
    </source>
</evidence>
<reference evidence="4" key="1">
    <citation type="journal article" date="2002" name="Science">
        <title>The draft genome of Ciona intestinalis: insights into chordate and vertebrate origins.</title>
        <authorList>
            <person name="Dehal P."/>
            <person name="Satou Y."/>
            <person name="Campbell R.K."/>
            <person name="Chapman J."/>
            <person name="Degnan B."/>
            <person name="De Tomaso A."/>
            <person name="Davidson B."/>
            <person name="Di Gregorio A."/>
            <person name="Gelpke M."/>
            <person name="Goodstein D.M."/>
            <person name="Harafuji N."/>
            <person name="Hastings K.E."/>
            <person name="Ho I."/>
            <person name="Hotta K."/>
            <person name="Huang W."/>
            <person name="Kawashima T."/>
            <person name="Lemaire P."/>
            <person name="Martinez D."/>
            <person name="Meinertzhagen I.A."/>
            <person name="Necula S."/>
            <person name="Nonaka M."/>
            <person name="Putnam N."/>
            <person name="Rash S."/>
            <person name="Saiga H."/>
            <person name="Satake M."/>
            <person name="Terry A."/>
            <person name="Yamada L."/>
            <person name="Wang H.G."/>
            <person name="Awazu S."/>
            <person name="Azumi K."/>
            <person name="Boore J."/>
            <person name="Branno M."/>
            <person name="Chin-Bow S."/>
            <person name="DeSantis R."/>
            <person name="Doyle S."/>
            <person name="Francino P."/>
            <person name="Keys D.N."/>
            <person name="Haga S."/>
            <person name="Hayashi H."/>
            <person name="Hino K."/>
            <person name="Imai K.S."/>
            <person name="Inaba K."/>
            <person name="Kano S."/>
            <person name="Kobayashi K."/>
            <person name="Kobayashi M."/>
            <person name="Lee B.I."/>
            <person name="Makabe K.W."/>
            <person name="Manohar C."/>
            <person name="Matassi G."/>
            <person name="Medina M."/>
            <person name="Mochizuki Y."/>
            <person name="Mount S."/>
            <person name="Morishita T."/>
            <person name="Miura S."/>
            <person name="Nakayama A."/>
            <person name="Nishizaka S."/>
            <person name="Nomoto H."/>
            <person name="Ohta F."/>
            <person name="Oishi K."/>
            <person name="Rigoutsos I."/>
            <person name="Sano M."/>
            <person name="Sasaki A."/>
            <person name="Sasakura Y."/>
            <person name="Shoguchi E."/>
            <person name="Shin-i T."/>
            <person name="Spagnuolo A."/>
            <person name="Stainier D."/>
            <person name="Suzuki M.M."/>
            <person name="Tassy O."/>
            <person name="Takatori N."/>
            <person name="Tokuoka M."/>
            <person name="Yagi K."/>
            <person name="Yoshizaki F."/>
            <person name="Wada S."/>
            <person name="Zhang C."/>
            <person name="Hyatt P.D."/>
            <person name="Larimer F."/>
            <person name="Detter C."/>
            <person name="Doggett N."/>
            <person name="Glavina T."/>
            <person name="Hawkins T."/>
            <person name="Richardson P."/>
            <person name="Lucas S."/>
            <person name="Kohara Y."/>
            <person name="Levine M."/>
            <person name="Satoh N."/>
            <person name="Rokhsar D.S."/>
        </authorList>
    </citation>
    <scope>NUCLEOTIDE SEQUENCE [LARGE SCALE GENOMIC DNA]</scope>
</reference>
<dbReference type="PANTHER" id="PTHR11937">
    <property type="entry name" value="ACTIN"/>
    <property type="match status" value="1"/>
</dbReference>
<dbReference type="Pfam" id="PF00022">
    <property type="entry name" value="Actin"/>
    <property type="match status" value="1"/>
</dbReference>
<dbReference type="Ensembl" id="ENSCINT00000006055.3">
    <property type="protein sequence ID" value="ENSCINP00000006055.3"/>
    <property type="gene ID" value="ENSCING00000002969.3"/>
</dbReference>
<evidence type="ECO:0000313" key="4">
    <source>
        <dbReference type="Proteomes" id="UP000008144"/>
    </source>
</evidence>
<dbReference type="AlphaFoldDB" id="F6R3E1"/>
<dbReference type="Gene3D" id="3.90.640.10">
    <property type="entry name" value="Actin, Chain A, domain 4"/>
    <property type="match status" value="1"/>
</dbReference>
<dbReference type="InterPro" id="IPR004000">
    <property type="entry name" value="Actin"/>
</dbReference>
<evidence type="ECO:0000256" key="2">
    <source>
        <dbReference type="RuleBase" id="RU000487"/>
    </source>
</evidence>
<dbReference type="PRINTS" id="PR00190">
    <property type="entry name" value="ACTIN"/>
</dbReference>
<protein>
    <submittedName>
        <fullName evidence="3">Actin</fullName>
    </submittedName>
</protein>
<keyword evidence="4" id="KW-1185">Reference proteome</keyword>
<accession>F6R3E1</accession>
<dbReference type="InParanoid" id="F6R3E1"/>
<name>F6R3E1_CIOIN</name>
<dbReference type="SMART" id="SM00268">
    <property type="entry name" value="ACTIN"/>
    <property type="match status" value="1"/>
</dbReference>
<reference evidence="3" key="2">
    <citation type="submission" date="2025-08" db="UniProtKB">
        <authorList>
            <consortium name="Ensembl"/>
        </authorList>
    </citation>
    <scope>IDENTIFICATION</scope>
</reference>
<dbReference type="InterPro" id="IPR043129">
    <property type="entry name" value="ATPase_NBD"/>
</dbReference>
<gene>
    <name evidence="3" type="primary">LOC100177479</name>
</gene>
<dbReference type="FunFam" id="3.30.420.40:FF:000050">
    <property type="entry name" value="Actin, alpha skeletal muscle"/>
    <property type="match status" value="1"/>
</dbReference>
<dbReference type="SUPFAM" id="SSF53067">
    <property type="entry name" value="Actin-like ATPase domain"/>
    <property type="match status" value="2"/>
</dbReference>
<dbReference type="STRING" id="7719.ENSCINP00000006055"/>
<dbReference type="Proteomes" id="UP000008144">
    <property type="component" value="Unassembled WGS sequence"/>
</dbReference>
<dbReference type="OMA" id="ANTERGC"/>
<dbReference type="GO" id="GO:0015629">
    <property type="term" value="C:actin cytoskeleton"/>
    <property type="evidence" value="ECO:0000318"/>
    <property type="project" value="GO_Central"/>
</dbReference>
<dbReference type="HOGENOM" id="CLU_027965_0_2_1"/>
<evidence type="ECO:0000313" key="3">
    <source>
        <dbReference type="Ensembl" id="ENSCINP00000006055.3"/>
    </source>
</evidence>
<comment type="similarity">
    <text evidence="1 2">Belongs to the actin family.</text>
</comment>
<organism evidence="3 4">
    <name type="scientific">Ciona intestinalis</name>
    <name type="common">Transparent sea squirt</name>
    <name type="synonym">Ascidia intestinalis</name>
    <dbReference type="NCBI Taxonomy" id="7719"/>
    <lineage>
        <taxon>Eukaryota</taxon>
        <taxon>Metazoa</taxon>
        <taxon>Chordata</taxon>
        <taxon>Tunicata</taxon>
        <taxon>Ascidiacea</taxon>
        <taxon>Phlebobranchia</taxon>
        <taxon>Cionidae</taxon>
        <taxon>Ciona</taxon>
    </lineage>
</organism>
<reference evidence="3" key="3">
    <citation type="submission" date="2025-09" db="UniProtKB">
        <authorList>
            <consortium name="Ensembl"/>
        </authorList>
    </citation>
    <scope>IDENTIFICATION</scope>
</reference>
<sequence length="370" mass="41374">TSSNRPIVLERPLVIDNGSYRVRFGWGGDFAPTATTRNIVGRWRAEASEAWQEALGSKFIGDVAIDRHATLNLHSPIRDGRITNWENMRDVWSDVMDDDVDVTQHPVLITEHVTIDRKQRERMAEVLFESLRFPAICLCNQSKLSSYSNNQSSFIVINCGYDVTEVVPLFEGHVLTHAVSRLDVGGRHVTEYLARLANTERGCNLVTTPEVEVVNSIKEEFAFLRTADSDKQAIDKEFELPDGRTIKLGDELTRCGEVLFNPGVVTSQEQGLPQLVSNTINKLDPDFVAETGGLVYITGGASGLGGLEERLQKEVDCYVTDAVVQLLSRDENAAWIGGSLFTEQSNFCHYCVTEDDYFEQGPRILHRVFC</sequence>